<protein>
    <submittedName>
        <fullName evidence="2">Uncharacterized protein</fullName>
    </submittedName>
</protein>
<evidence type="ECO:0000256" key="1">
    <source>
        <dbReference type="SAM" id="MobiDB-lite"/>
    </source>
</evidence>
<organism evidence="2">
    <name type="scientific">Eucalyptus grandis</name>
    <name type="common">Flooded gum</name>
    <dbReference type="NCBI Taxonomy" id="71139"/>
    <lineage>
        <taxon>Eukaryota</taxon>
        <taxon>Viridiplantae</taxon>
        <taxon>Streptophyta</taxon>
        <taxon>Embryophyta</taxon>
        <taxon>Tracheophyta</taxon>
        <taxon>Spermatophyta</taxon>
        <taxon>Magnoliopsida</taxon>
        <taxon>eudicotyledons</taxon>
        <taxon>Gunneridae</taxon>
        <taxon>Pentapetalae</taxon>
        <taxon>rosids</taxon>
        <taxon>malvids</taxon>
        <taxon>Myrtales</taxon>
        <taxon>Myrtaceae</taxon>
        <taxon>Myrtoideae</taxon>
        <taxon>Eucalypteae</taxon>
        <taxon>Eucalyptus</taxon>
    </lineage>
</organism>
<feature type="region of interest" description="Disordered" evidence="1">
    <location>
        <begin position="1"/>
        <end position="98"/>
    </location>
</feature>
<feature type="compositionally biased region" description="Basic and acidic residues" evidence="1">
    <location>
        <begin position="50"/>
        <end position="73"/>
    </location>
</feature>
<proteinExistence type="predicted"/>
<name>A0A059C2F8_EUCGR</name>
<dbReference type="AlphaFoldDB" id="A0A059C2F8"/>
<dbReference type="InParanoid" id="A0A059C2F8"/>
<gene>
    <name evidence="2" type="ORF">EUGRSUZ_E00829</name>
</gene>
<evidence type="ECO:0000313" key="2">
    <source>
        <dbReference type="EMBL" id="KCW72376.1"/>
    </source>
</evidence>
<reference evidence="2" key="1">
    <citation type="submission" date="2013-07" db="EMBL/GenBank/DDBJ databases">
        <title>The genome of Eucalyptus grandis.</title>
        <authorList>
            <person name="Schmutz J."/>
            <person name="Hayes R."/>
            <person name="Myburg A."/>
            <person name="Tuskan G."/>
            <person name="Grattapaglia D."/>
            <person name="Rokhsar D.S."/>
        </authorList>
    </citation>
    <scope>NUCLEOTIDE SEQUENCE</scope>
    <source>
        <tissue evidence="2">Leaf extractions</tissue>
    </source>
</reference>
<dbReference type="Gramene" id="KCW72376">
    <property type="protein sequence ID" value="KCW72376"/>
    <property type="gene ID" value="EUGRSUZ_E00829"/>
</dbReference>
<dbReference type="EMBL" id="KK198757">
    <property type="protein sequence ID" value="KCW72376.1"/>
    <property type="molecule type" value="Genomic_DNA"/>
</dbReference>
<sequence length="131" mass="15654">MWREGKTKRGRRQYIETKTPLPETPDKTMRRIFDKENEQIQSGYRRPIKSHKEQRFSTERLRQIQAFDEAKEKKEKKRNFSLCPPKRDNSSTQQQAGTPCLAEVRRRLKNNSTLLDINQLALPYDFSQIKD</sequence>
<accession>A0A059C2F8</accession>
<feature type="compositionally biased region" description="Basic and acidic residues" evidence="1">
    <location>
        <begin position="24"/>
        <end position="38"/>
    </location>
</feature>